<keyword evidence="7" id="KW-1185">Reference proteome</keyword>
<dbReference type="PRINTS" id="PR01415">
    <property type="entry name" value="ANKYRIN"/>
</dbReference>
<dbReference type="SUPFAM" id="SSF48403">
    <property type="entry name" value="Ankyrin repeat"/>
    <property type="match status" value="1"/>
</dbReference>
<evidence type="ECO:0000256" key="3">
    <source>
        <dbReference type="SAM" id="MobiDB-lite"/>
    </source>
</evidence>
<dbReference type="PROSITE" id="PS50297">
    <property type="entry name" value="ANK_REP_REGION"/>
    <property type="match status" value="5"/>
</dbReference>
<dbReference type="InterPro" id="IPR054471">
    <property type="entry name" value="GPIID_WHD"/>
</dbReference>
<dbReference type="InterPro" id="IPR056884">
    <property type="entry name" value="NPHP3-like_N"/>
</dbReference>
<dbReference type="PANTHER" id="PTHR10039">
    <property type="entry name" value="AMELOGENIN"/>
    <property type="match status" value="1"/>
</dbReference>
<evidence type="ECO:0000313" key="7">
    <source>
        <dbReference type="Proteomes" id="UP001276659"/>
    </source>
</evidence>
<reference evidence="6" key="1">
    <citation type="submission" date="2022-11" db="EMBL/GenBank/DDBJ databases">
        <title>Chromosomal genome sequence assembly and mating type (MAT) locus characterization of the leprose asexual lichenized fungus Lepraria neglecta (Nyl.) Erichsen.</title>
        <authorList>
            <person name="Allen J.L."/>
            <person name="Pfeffer B."/>
        </authorList>
    </citation>
    <scope>NUCLEOTIDE SEQUENCE</scope>
    <source>
        <strain evidence="6">Allen 5258</strain>
    </source>
</reference>
<evidence type="ECO:0000259" key="4">
    <source>
        <dbReference type="Pfam" id="PF22939"/>
    </source>
</evidence>
<feature type="compositionally biased region" description="Polar residues" evidence="3">
    <location>
        <begin position="1127"/>
        <end position="1137"/>
    </location>
</feature>
<dbReference type="SMART" id="SM00248">
    <property type="entry name" value="ANK"/>
    <property type="match status" value="6"/>
</dbReference>
<dbReference type="Pfam" id="PF22939">
    <property type="entry name" value="WHD_GPIID"/>
    <property type="match status" value="1"/>
</dbReference>
<feature type="domain" description="GPI inositol-deacylase winged helix" evidence="4">
    <location>
        <begin position="579"/>
        <end position="660"/>
    </location>
</feature>
<dbReference type="Proteomes" id="UP001276659">
    <property type="component" value="Unassembled WGS sequence"/>
</dbReference>
<dbReference type="Pfam" id="PF00023">
    <property type="entry name" value="Ank"/>
    <property type="match status" value="1"/>
</dbReference>
<evidence type="ECO:0000259" key="5">
    <source>
        <dbReference type="Pfam" id="PF24883"/>
    </source>
</evidence>
<gene>
    <name evidence="6" type="ORF">OEA41_008370</name>
</gene>
<sequence length="1137" mass="127082">MALQAIRSSVKGRDDEDAAVEYDLLFAPVITTKHSDRLIYVPGFTPCREGNWQPSKDPKRFQDQLTESFPEARVHIYDYLPHIAQSSDLCAIEPERISNAAVLLLSECLRIEPDRRSCYSHISSDLSTLHIGREPRSMVFVCEGLGGLVVKEIFVGTPHAGNVESWAHKFQKNCDPEREYREPSEMLKPFADISSAFDKISSLYMSVHFCQESWLECSDASLLHGDCLWATISQSHVLDSVAQHYLMPQSLSQTAFETGVKGAVGCIIRTATRRDDNCHTSLKYQKALKARYTEERLPNTCTWLLRHGQYKKWLNADGPACLWIHGVAGTGKSVLSSAIVDDLLRRERSKNVIISCFLDESFSWSDTAQFILQTLISQLELHDRIKIMTPRVRSMLTDIETSILPIPTTIFQHHLRIIFADVQTDARIFLVFDGLDSDGWMKDLITRQVVEANAARRKTDFLRCSFSSRTPYNSTCFQNHVTEIKLSREDGIHRDLMSFAKHRLSTLRPSGFKGVSSLAPAQRLCSRAEGVFLWMTLATEDLCRSQPLPDIFTNVNLLPLGLNGLYRKALEGIPHRNVDVAIKVFSWLLASRRPLKLSELVEALRIESGSSHSATESSLDMQHPERDLPSLCGSLVSITNDNIVKFAHPSIRGYLLSTHAQTQPWHLVRHAHELLAKTCLTVLDSGHVEQQYLLGIFSQRAPGGFDDSTPALVNYAVESWASHYGLAEPFSKLLPATLQRILSKKLNYACEKLWLGPHGRSTKIMQTVLRICSLYGFRAMVQMYLEMGVSPDCESCTYCAPPIYLAAAGGHSETVALLLRKGADVNTRNYSNGGTPICPVAATSTVDNIEDLQHGALTSACWSNSGMTLIHVTASLGHLEVTKLLMSSGADVNAVLKTTNETPLHLASARGHFHIVKHLVDERDISAKAVDIYDKIVQQSYYQTWSEDIFGDRCKNGAFIWEYDARCSAEQDMERLLAWSMKYADINARDCHGRTPLHQAAQNGHEAVTRLLIEVGASHEAQDNYGFTALQLAVKNGHLAIVRLLVMAGVRINIGAKCWGPALEQAAENGHDPVANLIIWQTFREEISGARSQWPELLLPLRGKQNVIQSVLGRRRDQSGKTRRGTSTRLSVRSRNS</sequence>
<evidence type="ECO:0000256" key="1">
    <source>
        <dbReference type="ARBA" id="ARBA00022737"/>
    </source>
</evidence>
<feature type="repeat" description="ANK" evidence="2">
    <location>
        <begin position="802"/>
        <end position="830"/>
    </location>
</feature>
<dbReference type="PROSITE" id="PS50088">
    <property type="entry name" value="ANK_REPEAT"/>
    <property type="match status" value="5"/>
</dbReference>
<dbReference type="PANTHER" id="PTHR10039:SF14">
    <property type="entry name" value="NACHT DOMAIN-CONTAINING PROTEIN"/>
    <property type="match status" value="1"/>
</dbReference>
<dbReference type="SUPFAM" id="SSF52540">
    <property type="entry name" value="P-loop containing nucleoside triphosphate hydrolases"/>
    <property type="match status" value="1"/>
</dbReference>
<comment type="caution">
    <text evidence="6">The sequence shown here is derived from an EMBL/GenBank/DDBJ whole genome shotgun (WGS) entry which is preliminary data.</text>
</comment>
<dbReference type="EMBL" id="JASNWA010000004">
    <property type="protein sequence ID" value="KAK3177044.1"/>
    <property type="molecule type" value="Genomic_DNA"/>
</dbReference>
<organism evidence="6 7">
    <name type="scientific">Lepraria neglecta</name>
    <dbReference type="NCBI Taxonomy" id="209136"/>
    <lineage>
        <taxon>Eukaryota</taxon>
        <taxon>Fungi</taxon>
        <taxon>Dikarya</taxon>
        <taxon>Ascomycota</taxon>
        <taxon>Pezizomycotina</taxon>
        <taxon>Lecanoromycetes</taxon>
        <taxon>OSLEUM clade</taxon>
        <taxon>Lecanoromycetidae</taxon>
        <taxon>Lecanorales</taxon>
        <taxon>Lecanorineae</taxon>
        <taxon>Stereocaulaceae</taxon>
        <taxon>Lepraria</taxon>
    </lineage>
</organism>
<dbReference type="InterPro" id="IPR002110">
    <property type="entry name" value="Ankyrin_rpt"/>
</dbReference>
<dbReference type="Gene3D" id="3.40.50.300">
    <property type="entry name" value="P-loop containing nucleotide triphosphate hydrolases"/>
    <property type="match status" value="1"/>
</dbReference>
<feature type="region of interest" description="Disordered" evidence="3">
    <location>
        <begin position="1114"/>
        <end position="1137"/>
    </location>
</feature>
<accession>A0AAE0DP27</accession>
<feature type="repeat" description="ANK" evidence="2">
    <location>
        <begin position="899"/>
        <end position="921"/>
    </location>
</feature>
<keyword evidence="1" id="KW-0677">Repeat</keyword>
<dbReference type="Pfam" id="PF12796">
    <property type="entry name" value="Ank_2"/>
    <property type="match status" value="2"/>
</dbReference>
<dbReference type="Gene3D" id="1.25.40.20">
    <property type="entry name" value="Ankyrin repeat-containing domain"/>
    <property type="match status" value="2"/>
</dbReference>
<name>A0AAE0DP27_9LECA</name>
<dbReference type="InterPro" id="IPR027417">
    <property type="entry name" value="P-loop_NTPase"/>
</dbReference>
<proteinExistence type="predicted"/>
<feature type="repeat" description="ANK" evidence="2">
    <location>
        <begin position="992"/>
        <end position="1024"/>
    </location>
</feature>
<dbReference type="InterPro" id="IPR036770">
    <property type="entry name" value="Ankyrin_rpt-contain_sf"/>
</dbReference>
<dbReference type="AlphaFoldDB" id="A0AAE0DP27"/>
<protein>
    <submittedName>
        <fullName evidence="6">Uncharacterized protein</fullName>
    </submittedName>
</protein>
<feature type="domain" description="Nephrocystin 3-like N-terminal" evidence="5">
    <location>
        <begin position="299"/>
        <end position="438"/>
    </location>
</feature>
<evidence type="ECO:0000256" key="2">
    <source>
        <dbReference type="PROSITE-ProRule" id="PRU00023"/>
    </source>
</evidence>
<keyword evidence="2" id="KW-0040">ANK repeat</keyword>
<feature type="repeat" description="ANK" evidence="2">
    <location>
        <begin position="865"/>
        <end position="897"/>
    </location>
</feature>
<evidence type="ECO:0000313" key="6">
    <source>
        <dbReference type="EMBL" id="KAK3177044.1"/>
    </source>
</evidence>
<dbReference type="Pfam" id="PF24883">
    <property type="entry name" value="NPHP3_N"/>
    <property type="match status" value="1"/>
</dbReference>
<feature type="repeat" description="ANK" evidence="2">
    <location>
        <begin position="1025"/>
        <end position="1057"/>
    </location>
</feature>